<dbReference type="AlphaFoldDB" id="A0A0K2U393"/>
<reference evidence="1" key="1">
    <citation type="submission" date="2014-05" db="EMBL/GenBank/DDBJ databases">
        <authorList>
            <person name="Chronopoulou M."/>
        </authorList>
    </citation>
    <scope>NUCLEOTIDE SEQUENCE</scope>
    <source>
        <tissue evidence="1">Whole organism</tissue>
    </source>
</reference>
<organism evidence="1">
    <name type="scientific">Lepeophtheirus salmonis</name>
    <name type="common">Salmon louse</name>
    <name type="synonym">Caligus salmonis</name>
    <dbReference type="NCBI Taxonomy" id="72036"/>
    <lineage>
        <taxon>Eukaryota</taxon>
        <taxon>Metazoa</taxon>
        <taxon>Ecdysozoa</taxon>
        <taxon>Arthropoda</taxon>
        <taxon>Crustacea</taxon>
        <taxon>Multicrustacea</taxon>
        <taxon>Hexanauplia</taxon>
        <taxon>Copepoda</taxon>
        <taxon>Siphonostomatoida</taxon>
        <taxon>Caligidae</taxon>
        <taxon>Lepeophtheirus</taxon>
    </lineage>
</organism>
<dbReference type="EMBL" id="HACA01015169">
    <property type="protein sequence ID" value="CDW32530.1"/>
    <property type="molecule type" value="Transcribed_RNA"/>
</dbReference>
<name>A0A0K2U393_LEPSM</name>
<evidence type="ECO:0000313" key="1">
    <source>
        <dbReference type="EMBL" id="CDW32530.1"/>
    </source>
</evidence>
<sequence length="53" mass="6310">MADWNHVLFKKHPKYEAWQHEVIFLDNNAPPQRSIATPQLVESYNWEHLAHTA</sequence>
<protein>
    <submittedName>
        <fullName evidence="1">Uncharacterized protein</fullName>
    </submittedName>
</protein>
<accession>A0A0K2U393</accession>
<proteinExistence type="predicted"/>